<dbReference type="InterPro" id="IPR013784">
    <property type="entry name" value="Carb-bd-like_fold"/>
</dbReference>
<comment type="caution">
    <text evidence="2">The sequence shown here is derived from an EMBL/GenBank/DDBJ whole genome shotgun (WGS) entry which is preliminary data.</text>
</comment>
<dbReference type="SUPFAM" id="SSF49452">
    <property type="entry name" value="Starch-binding domain-like"/>
    <property type="match status" value="1"/>
</dbReference>
<name>A0A838ZS92_9FLAO</name>
<evidence type="ECO:0000313" key="2">
    <source>
        <dbReference type="EMBL" id="MBA5629863.1"/>
    </source>
</evidence>
<accession>A0A838ZS92</accession>
<protein>
    <submittedName>
        <fullName evidence="2">DUF4382 domain-containing protein</fullName>
    </submittedName>
</protein>
<sequence>MKKIFFASILSIGLFAIGCSDDESSGNSGDTATLELRLTDGPADYEEINLDVQAVEIIVEGENINFPIPNPGVYNILELNNGIDVLLGNAPIPVGDVSQIRLILGDDNTIRVNGELHPLDTPSAQQSGLKVNVHYNFEPGMVYHVWLDFDAGKSIVERGNGTYGLKPVVRAYTDLTNGMIEGHVLPIEALTTVYAIQNVQDTIAVAIPEPTGYFRFSGMEEGTYNLKFDAGNEAFQDQELENVNVTFGNITNLGEVIMVP</sequence>
<organism evidence="2 3">
    <name type="scientific">Moheibacter lacus</name>
    <dbReference type="NCBI Taxonomy" id="2745851"/>
    <lineage>
        <taxon>Bacteria</taxon>
        <taxon>Pseudomonadati</taxon>
        <taxon>Bacteroidota</taxon>
        <taxon>Flavobacteriia</taxon>
        <taxon>Flavobacteriales</taxon>
        <taxon>Weeksellaceae</taxon>
        <taxon>Moheibacter</taxon>
    </lineage>
</organism>
<dbReference type="AlphaFoldDB" id="A0A838ZS92"/>
<dbReference type="Pfam" id="PF14321">
    <property type="entry name" value="DUF4382"/>
    <property type="match status" value="1"/>
</dbReference>
<dbReference type="PROSITE" id="PS51257">
    <property type="entry name" value="PROKAR_LIPOPROTEIN"/>
    <property type="match status" value="1"/>
</dbReference>
<reference evidence="2 3" key="1">
    <citation type="submission" date="2020-07" db="EMBL/GenBank/DDBJ databases">
        <title>Moheibacter lacus sp. nov., a member of the family Flavobacteriaceae isolated from freshwater lake sediment.</title>
        <authorList>
            <person name="Liu Y."/>
        </authorList>
    </citation>
    <scope>NUCLEOTIDE SEQUENCE [LARGE SCALE GENOMIC DNA]</scope>
    <source>
        <strain evidence="2 3">BDHS18</strain>
    </source>
</reference>
<keyword evidence="3" id="KW-1185">Reference proteome</keyword>
<proteinExistence type="predicted"/>
<dbReference type="RefSeq" id="WP_182043472.1">
    <property type="nucleotide sequence ID" value="NZ_JACDZE010000002.1"/>
</dbReference>
<dbReference type="GO" id="GO:0030246">
    <property type="term" value="F:carbohydrate binding"/>
    <property type="evidence" value="ECO:0007669"/>
    <property type="project" value="InterPro"/>
</dbReference>
<evidence type="ECO:0000259" key="1">
    <source>
        <dbReference type="Pfam" id="PF14321"/>
    </source>
</evidence>
<dbReference type="Proteomes" id="UP000552241">
    <property type="component" value="Unassembled WGS sequence"/>
</dbReference>
<dbReference type="EMBL" id="JACDZE010000002">
    <property type="protein sequence ID" value="MBA5629863.1"/>
    <property type="molecule type" value="Genomic_DNA"/>
</dbReference>
<evidence type="ECO:0000313" key="3">
    <source>
        <dbReference type="Proteomes" id="UP000552241"/>
    </source>
</evidence>
<feature type="domain" description="DUF4382" evidence="1">
    <location>
        <begin position="31"/>
        <end position="167"/>
    </location>
</feature>
<dbReference type="InterPro" id="IPR025491">
    <property type="entry name" value="DUF4382"/>
</dbReference>
<gene>
    <name evidence="2" type="ORF">HU137_08795</name>
</gene>